<organism evidence="3">
    <name type="scientific">uncultured Caudovirales phage</name>
    <dbReference type="NCBI Taxonomy" id="2100421"/>
    <lineage>
        <taxon>Viruses</taxon>
        <taxon>Duplodnaviria</taxon>
        <taxon>Heunggongvirae</taxon>
        <taxon>Uroviricota</taxon>
        <taxon>Caudoviricetes</taxon>
        <taxon>Peduoviridae</taxon>
        <taxon>Maltschvirus</taxon>
        <taxon>Maltschvirus maltsch</taxon>
    </lineage>
</organism>
<dbReference type="EMBL" id="LR797029">
    <property type="protein sequence ID" value="CAB4183050.1"/>
    <property type="molecule type" value="Genomic_DNA"/>
</dbReference>
<gene>
    <name evidence="2" type="ORF">UFOVP1089_35</name>
    <name evidence="3" type="ORF">UFOVP1443_54</name>
    <name evidence="1" type="ORF">UFOVP459_50</name>
</gene>
<protein>
    <submittedName>
        <fullName evidence="3">Uncharacterized protein</fullName>
    </submittedName>
</protein>
<proteinExistence type="predicted"/>
<evidence type="ECO:0000313" key="2">
    <source>
        <dbReference type="EMBL" id="CAB4183050.1"/>
    </source>
</evidence>
<evidence type="ECO:0000313" key="1">
    <source>
        <dbReference type="EMBL" id="CAB4144670.1"/>
    </source>
</evidence>
<evidence type="ECO:0000313" key="3">
    <source>
        <dbReference type="EMBL" id="CAB4212998.1"/>
    </source>
</evidence>
<dbReference type="EMBL" id="LR797389">
    <property type="protein sequence ID" value="CAB4212998.1"/>
    <property type="molecule type" value="Genomic_DNA"/>
</dbReference>
<reference evidence="3" key="1">
    <citation type="submission" date="2020-05" db="EMBL/GenBank/DDBJ databases">
        <authorList>
            <person name="Chiriac C."/>
            <person name="Salcher M."/>
            <person name="Ghai R."/>
            <person name="Kavagutti S V."/>
        </authorList>
    </citation>
    <scope>NUCLEOTIDE SEQUENCE</scope>
</reference>
<name>A0A6J5SGR2_9CAUD</name>
<sequence length="117" mass="14071">MKLERYKYEGLGFPIYLENVDAYKFDGDIHPIIDIRTVNCWAIRFLMMKNEMFIGSHIAFIRKYFSFTIKEFSKEIKLPEEIIEGWEFCGQYPTNMSTVMQMKIQNYIFDRLLKKGN</sequence>
<accession>A0A6J5SGR2</accession>
<dbReference type="EMBL" id="LR796424">
    <property type="protein sequence ID" value="CAB4144670.1"/>
    <property type="molecule type" value="Genomic_DNA"/>
</dbReference>